<evidence type="ECO:0000313" key="3">
    <source>
        <dbReference type="Proteomes" id="UP001432322"/>
    </source>
</evidence>
<evidence type="ECO:0000256" key="1">
    <source>
        <dbReference type="SAM" id="MobiDB-lite"/>
    </source>
</evidence>
<comment type="caution">
    <text evidence="2">The sequence shown here is derived from an EMBL/GenBank/DDBJ whole genome shotgun (WGS) entry which is preliminary data.</text>
</comment>
<keyword evidence="3" id="KW-1185">Reference proteome</keyword>
<organism evidence="2 3">
    <name type="scientific">Pristionchus fissidentatus</name>
    <dbReference type="NCBI Taxonomy" id="1538716"/>
    <lineage>
        <taxon>Eukaryota</taxon>
        <taxon>Metazoa</taxon>
        <taxon>Ecdysozoa</taxon>
        <taxon>Nematoda</taxon>
        <taxon>Chromadorea</taxon>
        <taxon>Rhabditida</taxon>
        <taxon>Rhabditina</taxon>
        <taxon>Diplogasteromorpha</taxon>
        <taxon>Diplogasteroidea</taxon>
        <taxon>Neodiplogasteridae</taxon>
        <taxon>Pristionchus</taxon>
    </lineage>
</organism>
<dbReference type="AlphaFoldDB" id="A0AAV5WHW8"/>
<feature type="region of interest" description="Disordered" evidence="1">
    <location>
        <begin position="1"/>
        <end position="56"/>
    </location>
</feature>
<accession>A0AAV5WHW8</accession>
<gene>
    <name evidence="2" type="ORF">PFISCL1PPCAC_22838</name>
</gene>
<evidence type="ECO:0000313" key="2">
    <source>
        <dbReference type="EMBL" id="GMT31541.1"/>
    </source>
</evidence>
<name>A0AAV5WHW8_9BILA</name>
<feature type="compositionally biased region" description="Low complexity" evidence="1">
    <location>
        <begin position="24"/>
        <end position="33"/>
    </location>
</feature>
<feature type="non-terminal residue" evidence="2">
    <location>
        <position position="1"/>
    </location>
</feature>
<protein>
    <recommendedName>
        <fullName evidence="4">C2H2-type domain-containing protein</fullName>
    </recommendedName>
</protein>
<reference evidence="2" key="1">
    <citation type="submission" date="2023-10" db="EMBL/GenBank/DDBJ databases">
        <title>Genome assembly of Pristionchus species.</title>
        <authorList>
            <person name="Yoshida K."/>
            <person name="Sommer R.J."/>
        </authorList>
    </citation>
    <scope>NUCLEOTIDE SEQUENCE</scope>
    <source>
        <strain evidence="2">RS5133</strain>
    </source>
</reference>
<evidence type="ECO:0008006" key="4">
    <source>
        <dbReference type="Google" id="ProtNLM"/>
    </source>
</evidence>
<proteinExistence type="predicted"/>
<dbReference type="EMBL" id="BTSY01000006">
    <property type="protein sequence ID" value="GMT31541.1"/>
    <property type="molecule type" value="Genomic_DNA"/>
</dbReference>
<dbReference type="Proteomes" id="UP001432322">
    <property type="component" value="Unassembled WGS sequence"/>
</dbReference>
<sequence length="280" mass="30906">AAAAAAAKRPRIITPSPSEMIARPPSTLVSLSTPVPPPSSTTAETLPLFSDAPIDSSPKVRIVNRNGIATVIKAEDESGEDEPPTANGIVKMEEGDVIELGDEEEETEEPGPSFAPLDQDTLGGVEQYVDGAGNVELPYNPDFYECRRGKDSTSLDERREDSAQCDVCRRWVRTTKTLSRLVAHVFMHAQKQRYLCPIRDCDYSHRILATAHSHIQAAHPEFRNKEPIDVEDSKNRVVLSATWKSDRARWAPRCFPDHFETAPGGEIFMKVSGKSFDAMC</sequence>